<sequence length="501" mass="56803">MVDVTNGFDAIPQPNEPLLNAPFEDVYRKNIHKRFGQRLQKFAKTDRDDSELFEGDILAGPAFDRLNNDESLITVSGGDNTQTPFLMNFHNAEFLPALCKNMMDKGIQKPTLIQKCTIPIILDKPDYDLMARAETGSGKTAAFLLPIIDLLVRGKMDKSITELGPFVIIVSPTRELAQQLGDNTKAFIRGLPLKVTTTYGETCINDARDDIRAGADIVVASPGRLKQFVNEDIIKVEKLRYIVLDEADKLLQDQFKPEMELVRDRVVEANPKCRTFMFSATLGHKMQCLASRLLRPNYFCASVDNNDNDLAISETIFEEFVEAGEYDKVDKLEKILQQLYTDVFTDENGLDWHRLPKTLIFCNNRRRTNWLALQLSLRAFKALSTNGDRMQHQRQQAMDMFVRGDCDILVATNIVARGLNIPGVEHVINYELPKDLEDYIHRIGRTGRAGNSGNATALIDRNKVVDRQLCRFLIPRLESKQHIAQTIPEFMYDIAGLAFDN</sequence>
<dbReference type="InterPro" id="IPR044742">
    <property type="entry name" value="DEAD/DEAH_RhlB"/>
</dbReference>
<feature type="domain" description="Helicase C-terminal" evidence="15">
    <location>
        <begin position="335"/>
        <end position="495"/>
    </location>
</feature>
<feature type="domain" description="DEAD-box RNA helicase Q" evidence="16">
    <location>
        <begin position="87"/>
        <end position="115"/>
    </location>
</feature>
<dbReference type="InterPro" id="IPR000629">
    <property type="entry name" value="RNA-helicase_DEAD-box_CS"/>
</dbReference>
<gene>
    <name evidence="17" type="ORF">DdX_03335</name>
</gene>
<evidence type="ECO:0000256" key="13">
    <source>
        <dbReference type="RuleBase" id="RU000492"/>
    </source>
</evidence>
<evidence type="ECO:0000256" key="4">
    <source>
        <dbReference type="ARBA" id="ARBA00022517"/>
    </source>
</evidence>
<dbReference type="PROSITE" id="PS51194">
    <property type="entry name" value="HELICASE_CTER"/>
    <property type="match status" value="1"/>
</dbReference>
<feature type="short sequence motif" description="Q motif" evidence="12">
    <location>
        <begin position="87"/>
        <end position="115"/>
    </location>
</feature>
<dbReference type="GO" id="GO:0016787">
    <property type="term" value="F:hydrolase activity"/>
    <property type="evidence" value="ECO:0007669"/>
    <property type="project" value="UniProtKB-KW"/>
</dbReference>
<evidence type="ECO:0000256" key="8">
    <source>
        <dbReference type="ARBA" id="ARBA00022806"/>
    </source>
</evidence>
<dbReference type="GO" id="GO:0005524">
    <property type="term" value="F:ATP binding"/>
    <property type="evidence" value="ECO:0007669"/>
    <property type="project" value="UniProtKB-KW"/>
</dbReference>
<keyword evidence="10" id="KW-0539">Nucleus</keyword>
<keyword evidence="7 13" id="KW-0378">Hydrolase</keyword>
<dbReference type="InterPro" id="IPR001650">
    <property type="entry name" value="Helicase_C-like"/>
</dbReference>
<dbReference type="CDD" id="cd00268">
    <property type="entry name" value="DEADc"/>
    <property type="match status" value="1"/>
</dbReference>
<dbReference type="Gene3D" id="3.40.50.300">
    <property type="entry name" value="P-loop containing nucleotide triphosphate hydrolases"/>
    <property type="match status" value="2"/>
</dbReference>
<dbReference type="InterPro" id="IPR027417">
    <property type="entry name" value="P-loop_NTPase"/>
</dbReference>
<feature type="domain" description="Helicase ATP-binding" evidence="14">
    <location>
        <begin position="120"/>
        <end position="300"/>
    </location>
</feature>
<evidence type="ECO:0000313" key="18">
    <source>
        <dbReference type="Proteomes" id="UP001201812"/>
    </source>
</evidence>
<evidence type="ECO:0000256" key="10">
    <source>
        <dbReference type="ARBA" id="ARBA00023242"/>
    </source>
</evidence>
<dbReference type="Proteomes" id="UP001201812">
    <property type="component" value="Unassembled WGS sequence"/>
</dbReference>
<dbReference type="PANTHER" id="PTHR47958">
    <property type="entry name" value="ATP-DEPENDENT RNA HELICASE DBP3"/>
    <property type="match status" value="1"/>
</dbReference>
<evidence type="ECO:0000256" key="7">
    <source>
        <dbReference type="ARBA" id="ARBA00022801"/>
    </source>
</evidence>
<dbReference type="PROSITE" id="PS51195">
    <property type="entry name" value="Q_MOTIF"/>
    <property type="match status" value="1"/>
</dbReference>
<dbReference type="SMART" id="SM00487">
    <property type="entry name" value="DEXDc"/>
    <property type="match status" value="1"/>
</dbReference>
<dbReference type="PROSITE" id="PS00039">
    <property type="entry name" value="DEAD_ATP_HELICASE"/>
    <property type="match status" value="1"/>
</dbReference>
<organism evidence="17 18">
    <name type="scientific">Ditylenchus destructor</name>
    <dbReference type="NCBI Taxonomy" id="166010"/>
    <lineage>
        <taxon>Eukaryota</taxon>
        <taxon>Metazoa</taxon>
        <taxon>Ecdysozoa</taxon>
        <taxon>Nematoda</taxon>
        <taxon>Chromadorea</taxon>
        <taxon>Rhabditida</taxon>
        <taxon>Tylenchina</taxon>
        <taxon>Tylenchomorpha</taxon>
        <taxon>Sphaerularioidea</taxon>
        <taxon>Anguinidae</taxon>
        <taxon>Anguininae</taxon>
        <taxon>Ditylenchus</taxon>
    </lineage>
</organism>
<dbReference type="EC" id="3.6.4.13" evidence="3"/>
<evidence type="ECO:0000256" key="6">
    <source>
        <dbReference type="ARBA" id="ARBA00022741"/>
    </source>
</evidence>
<dbReference type="SMART" id="SM00490">
    <property type="entry name" value="HELICc"/>
    <property type="match status" value="1"/>
</dbReference>
<comment type="function">
    <text evidence="11">ATP-dependent RNA helicase required for 60S ribosomal subunit synthesis. Involved in efficient pre-rRNA processing, predominantly at site A3, which is necessary for the normal formation of 25S and 5.8S rRNAs.</text>
</comment>
<dbReference type="GO" id="GO:0003676">
    <property type="term" value="F:nucleic acid binding"/>
    <property type="evidence" value="ECO:0007669"/>
    <property type="project" value="InterPro"/>
</dbReference>
<dbReference type="EMBL" id="JAKKPZ010000002">
    <property type="protein sequence ID" value="KAI1726613.1"/>
    <property type="molecule type" value="Genomic_DNA"/>
</dbReference>
<comment type="caution">
    <text evidence="17">The sequence shown here is derived from an EMBL/GenBank/DDBJ whole genome shotgun (WGS) entry which is preliminary data.</text>
</comment>
<keyword evidence="5" id="KW-0698">rRNA processing</keyword>
<comment type="similarity">
    <text evidence="2">Belongs to the DEAD box helicase family. DDX5/DBP2 subfamily.</text>
</comment>
<dbReference type="AlphaFoldDB" id="A0AAD4NGG0"/>
<keyword evidence="9 13" id="KW-0067">ATP-binding</keyword>
<proteinExistence type="inferred from homology"/>
<evidence type="ECO:0000256" key="1">
    <source>
        <dbReference type="ARBA" id="ARBA00004604"/>
    </source>
</evidence>
<evidence type="ECO:0000313" key="17">
    <source>
        <dbReference type="EMBL" id="KAI1726613.1"/>
    </source>
</evidence>
<protein>
    <recommendedName>
        <fullName evidence="3">RNA helicase</fullName>
        <ecNumber evidence="3">3.6.4.13</ecNumber>
    </recommendedName>
</protein>
<keyword evidence="18" id="KW-1185">Reference proteome</keyword>
<evidence type="ECO:0000256" key="9">
    <source>
        <dbReference type="ARBA" id="ARBA00022840"/>
    </source>
</evidence>
<dbReference type="InterPro" id="IPR014001">
    <property type="entry name" value="Helicase_ATP-bd"/>
</dbReference>
<reference evidence="17" key="1">
    <citation type="submission" date="2022-01" db="EMBL/GenBank/DDBJ databases">
        <title>Genome Sequence Resource for Two Populations of Ditylenchus destructor, the Migratory Endoparasitic Phytonematode.</title>
        <authorList>
            <person name="Zhang H."/>
            <person name="Lin R."/>
            <person name="Xie B."/>
        </authorList>
    </citation>
    <scope>NUCLEOTIDE SEQUENCE</scope>
    <source>
        <strain evidence="17">BazhouSP</strain>
    </source>
</reference>
<evidence type="ECO:0000259" key="15">
    <source>
        <dbReference type="PROSITE" id="PS51194"/>
    </source>
</evidence>
<dbReference type="CDD" id="cd18787">
    <property type="entry name" value="SF2_C_DEAD"/>
    <property type="match status" value="1"/>
</dbReference>
<dbReference type="GO" id="GO:0003724">
    <property type="term" value="F:RNA helicase activity"/>
    <property type="evidence" value="ECO:0007669"/>
    <property type="project" value="UniProtKB-EC"/>
</dbReference>
<dbReference type="GO" id="GO:0043186">
    <property type="term" value="C:P granule"/>
    <property type="evidence" value="ECO:0007669"/>
    <property type="project" value="UniProtKB-ARBA"/>
</dbReference>
<keyword evidence="4" id="KW-0690">Ribosome biogenesis</keyword>
<dbReference type="Pfam" id="PF00270">
    <property type="entry name" value="DEAD"/>
    <property type="match status" value="1"/>
</dbReference>
<dbReference type="PROSITE" id="PS51192">
    <property type="entry name" value="HELICASE_ATP_BIND_1"/>
    <property type="match status" value="1"/>
</dbReference>
<evidence type="ECO:0000256" key="12">
    <source>
        <dbReference type="PROSITE-ProRule" id="PRU00552"/>
    </source>
</evidence>
<comment type="subcellular location">
    <subcellularLocation>
        <location evidence="1">Nucleus</location>
        <location evidence="1">Nucleolus</location>
    </subcellularLocation>
</comment>
<evidence type="ECO:0000256" key="2">
    <source>
        <dbReference type="ARBA" id="ARBA00009334"/>
    </source>
</evidence>
<dbReference type="InterPro" id="IPR011545">
    <property type="entry name" value="DEAD/DEAH_box_helicase_dom"/>
</dbReference>
<evidence type="ECO:0000256" key="5">
    <source>
        <dbReference type="ARBA" id="ARBA00022552"/>
    </source>
</evidence>
<evidence type="ECO:0000256" key="3">
    <source>
        <dbReference type="ARBA" id="ARBA00012552"/>
    </source>
</evidence>
<evidence type="ECO:0000259" key="14">
    <source>
        <dbReference type="PROSITE" id="PS51192"/>
    </source>
</evidence>
<keyword evidence="8 13" id="KW-0347">Helicase</keyword>
<evidence type="ECO:0000259" key="16">
    <source>
        <dbReference type="PROSITE" id="PS51195"/>
    </source>
</evidence>
<evidence type="ECO:0000256" key="11">
    <source>
        <dbReference type="ARBA" id="ARBA00037449"/>
    </source>
</evidence>
<name>A0AAD4NGG0_9BILA</name>
<accession>A0AAD4NGG0</accession>
<keyword evidence="6 13" id="KW-0547">Nucleotide-binding</keyword>
<dbReference type="Pfam" id="PF00271">
    <property type="entry name" value="Helicase_C"/>
    <property type="match status" value="1"/>
</dbReference>
<dbReference type="InterPro" id="IPR014014">
    <property type="entry name" value="RNA_helicase_DEAD_Q_motif"/>
</dbReference>
<dbReference type="SUPFAM" id="SSF52540">
    <property type="entry name" value="P-loop containing nucleoside triphosphate hydrolases"/>
    <property type="match status" value="1"/>
</dbReference>